<keyword evidence="5" id="KW-0813">Transport</keyword>
<dbReference type="OrthoDB" id="9788252at2"/>
<feature type="transmembrane region" description="Helical" evidence="5">
    <location>
        <begin position="50"/>
        <end position="70"/>
    </location>
</feature>
<dbReference type="PANTHER" id="PTHR43229">
    <property type="entry name" value="NODULATION PROTEIN J"/>
    <property type="match status" value="1"/>
</dbReference>
<dbReference type="KEGG" id="lfc:LFE_0702"/>
<name>I0IMB8_LEPFC</name>
<keyword evidence="3 5" id="KW-1133">Transmembrane helix</keyword>
<dbReference type="GO" id="GO:0043190">
    <property type="term" value="C:ATP-binding cassette (ABC) transporter complex"/>
    <property type="evidence" value="ECO:0007669"/>
    <property type="project" value="InterPro"/>
</dbReference>
<protein>
    <recommendedName>
        <fullName evidence="5">Transport permease protein</fullName>
    </recommendedName>
</protein>
<keyword evidence="5" id="KW-1003">Cell membrane</keyword>
<dbReference type="Proteomes" id="UP000007382">
    <property type="component" value="Chromosome"/>
</dbReference>
<comment type="similarity">
    <text evidence="5">Belongs to the ABC-2 integral membrane protein family.</text>
</comment>
<keyword evidence="8" id="KW-1185">Reference proteome</keyword>
<reference evidence="7 8" key="1">
    <citation type="journal article" date="2012" name="J. Bacteriol.">
        <title>Complete Genome Sequence of Leptospirillum ferrooxidans Strain C2-3, Isolated from a Fresh Volcanic Ash Deposit on the Island of Miyake, Japan.</title>
        <authorList>
            <person name="Fujimura R."/>
            <person name="Sato Y."/>
            <person name="Nishizawa T."/>
            <person name="Oshima K."/>
            <person name="Kim S.-W."/>
            <person name="Hattori M."/>
            <person name="Kamijo T."/>
            <person name="Ohta H."/>
        </authorList>
    </citation>
    <scope>NUCLEOTIDE SEQUENCE [LARGE SCALE GENOMIC DNA]</scope>
    <source>
        <strain evidence="7 8">C2-3</strain>
    </source>
</reference>
<dbReference type="InterPro" id="IPR013525">
    <property type="entry name" value="ABC2_TM"/>
</dbReference>
<dbReference type="PROSITE" id="PS51012">
    <property type="entry name" value="ABC_TM2"/>
    <property type="match status" value="1"/>
</dbReference>
<dbReference type="AlphaFoldDB" id="I0IMB8"/>
<evidence type="ECO:0000313" key="7">
    <source>
        <dbReference type="EMBL" id="BAM06417.1"/>
    </source>
</evidence>
<feature type="transmembrane region" description="Helical" evidence="5">
    <location>
        <begin position="130"/>
        <end position="155"/>
    </location>
</feature>
<keyword evidence="4 5" id="KW-0472">Membrane</keyword>
<evidence type="ECO:0000256" key="2">
    <source>
        <dbReference type="ARBA" id="ARBA00022692"/>
    </source>
</evidence>
<dbReference type="PRINTS" id="PR00164">
    <property type="entry name" value="ABC2TRNSPORT"/>
</dbReference>
<reference evidence="8" key="2">
    <citation type="submission" date="2012-03" db="EMBL/GenBank/DDBJ databases">
        <title>The complete genome sequence of the pioneer microbe on fresh volcanic deposit, Leptospirillum ferrooxidans strain C2-3.</title>
        <authorList>
            <person name="Fujimura R."/>
            <person name="Sato Y."/>
            <person name="Nishizawa T."/>
            <person name="Nanba K."/>
            <person name="Oshima K."/>
            <person name="Hattori M."/>
            <person name="Kamijo T."/>
            <person name="Ohta H."/>
        </authorList>
    </citation>
    <scope>NUCLEOTIDE SEQUENCE [LARGE SCALE GENOMIC DNA]</scope>
    <source>
        <strain evidence="8">C2-3</strain>
    </source>
</reference>
<evidence type="ECO:0000313" key="8">
    <source>
        <dbReference type="Proteomes" id="UP000007382"/>
    </source>
</evidence>
<accession>I0IMB8</accession>
<gene>
    <name evidence="7" type="ordered locus">LFE_0702</name>
</gene>
<dbReference type="GO" id="GO:0140359">
    <property type="term" value="F:ABC-type transporter activity"/>
    <property type="evidence" value="ECO:0007669"/>
    <property type="project" value="InterPro"/>
</dbReference>
<sequence>MNNPPQSPIAFELPAEIKKEITPASPFLRDLRGIYTLWLRDVIRLWRDRIRLVGSFIQPILFLFVLGGGLKGRVLSQGSTENYQVFIFPGIILMSILFTASFAGMAVVWDREMGFLKEVLVAPLSRTAVVIGKILGGASNSLIQGVFLLALAPFLHIYPSFAHLLLMLGVMVIVSLSQTAMGIALSARMSSSQGFMVLMNFIVLPIYFLSGAMFPLNKLPMWLSVLSQLDPLTYGVDLMRGILLGTFYYSIDRDILIIILFGLLMLYISVRQFQRD</sequence>
<dbReference type="RefSeq" id="WP_014448909.1">
    <property type="nucleotide sequence ID" value="NC_017094.1"/>
</dbReference>
<feature type="transmembrane region" description="Helical" evidence="5">
    <location>
        <begin position="197"/>
        <end position="216"/>
    </location>
</feature>
<dbReference type="STRING" id="1162668.LFE_0702"/>
<feature type="transmembrane region" description="Helical" evidence="5">
    <location>
        <begin position="85"/>
        <end position="109"/>
    </location>
</feature>
<dbReference type="HOGENOM" id="CLU_039483_2_3_0"/>
<evidence type="ECO:0000256" key="4">
    <source>
        <dbReference type="ARBA" id="ARBA00023136"/>
    </source>
</evidence>
<evidence type="ECO:0000256" key="3">
    <source>
        <dbReference type="ARBA" id="ARBA00022989"/>
    </source>
</evidence>
<feature type="transmembrane region" description="Helical" evidence="5">
    <location>
        <begin position="161"/>
        <end position="185"/>
    </location>
</feature>
<feature type="domain" description="ABC transmembrane type-2" evidence="6">
    <location>
        <begin position="50"/>
        <end position="276"/>
    </location>
</feature>
<keyword evidence="2 5" id="KW-0812">Transmembrane</keyword>
<dbReference type="InterPro" id="IPR047817">
    <property type="entry name" value="ABC2_TM_bact-type"/>
</dbReference>
<comment type="subcellular location">
    <subcellularLocation>
        <location evidence="5">Cell membrane</location>
        <topology evidence="5">Multi-pass membrane protein</topology>
    </subcellularLocation>
    <subcellularLocation>
        <location evidence="1">Membrane</location>
        <topology evidence="1">Multi-pass membrane protein</topology>
    </subcellularLocation>
</comment>
<dbReference type="PANTHER" id="PTHR43229:SF2">
    <property type="entry name" value="NODULATION PROTEIN J"/>
    <property type="match status" value="1"/>
</dbReference>
<proteinExistence type="inferred from homology"/>
<evidence type="ECO:0000256" key="1">
    <source>
        <dbReference type="ARBA" id="ARBA00004141"/>
    </source>
</evidence>
<evidence type="ECO:0000259" key="6">
    <source>
        <dbReference type="PROSITE" id="PS51012"/>
    </source>
</evidence>
<organism evidence="7 8">
    <name type="scientific">Leptospirillum ferrooxidans (strain C2-3)</name>
    <dbReference type="NCBI Taxonomy" id="1162668"/>
    <lineage>
        <taxon>Bacteria</taxon>
        <taxon>Pseudomonadati</taxon>
        <taxon>Nitrospirota</taxon>
        <taxon>Nitrospiria</taxon>
        <taxon>Nitrospirales</taxon>
        <taxon>Nitrospiraceae</taxon>
        <taxon>Leptospirillum</taxon>
    </lineage>
</organism>
<evidence type="ECO:0000256" key="5">
    <source>
        <dbReference type="RuleBase" id="RU361157"/>
    </source>
</evidence>
<dbReference type="InterPro" id="IPR000412">
    <property type="entry name" value="ABC_2_transport"/>
</dbReference>
<dbReference type="eggNOG" id="COG0842">
    <property type="taxonomic scope" value="Bacteria"/>
</dbReference>
<dbReference type="PATRIC" id="fig|1162668.3.peg.813"/>
<feature type="transmembrane region" description="Helical" evidence="5">
    <location>
        <begin position="247"/>
        <end position="270"/>
    </location>
</feature>
<dbReference type="PIRSF" id="PIRSF006648">
    <property type="entry name" value="DrrB"/>
    <property type="match status" value="1"/>
</dbReference>
<dbReference type="Pfam" id="PF01061">
    <property type="entry name" value="ABC2_membrane"/>
    <property type="match status" value="1"/>
</dbReference>
<dbReference type="EMBL" id="AP012342">
    <property type="protein sequence ID" value="BAM06417.1"/>
    <property type="molecule type" value="Genomic_DNA"/>
</dbReference>
<dbReference type="InterPro" id="IPR051784">
    <property type="entry name" value="Nod_factor_ABC_transporter"/>
</dbReference>